<evidence type="ECO:0000313" key="2">
    <source>
        <dbReference type="Proteomes" id="UP000231453"/>
    </source>
</evidence>
<dbReference type="EMBL" id="PFPL01000033">
    <property type="protein sequence ID" value="PIZ96128.1"/>
    <property type="molecule type" value="Genomic_DNA"/>
</dbReference>
<comment type="caution">
    <text evidence="1">The sequence shown here is derived from an EMBL/GenBank/DDBJ whole genome shotgun (WGS) entry which is preliminary data.</text>
</comment>
<evidence type="ECO:0000313" key="1">
    <source>
        <dbReference type="EMBL" id="PIZ96128.1"/>
    </source>
</evidence>
<organism evidence="1 2">
    <name type="scientific">Candidatus Magasanikbacteria bacterium CG_4_10_14_0_2_um_filter_33_14</name>
    <dbReference type="NCBI Taxonomy" id="1974636"/>
    <lineage>
        <taxon>Bacteria</taxon>
        <taxon>Candidatus Magasanikiibacteriota</taxon>
    </lineage>
</organism>
<sequence>MSKKFEENNRLVAIICDEKIGDEIKTQAWEDIKALGLGKDIRQLKEILSVVGYKHPVGIEVHQMLGNLGGIESLNPEEDHTARLLGEFLSLL</sequence>
<name>A0A2M7VAZ8_9BACT</name>
<dbReference type="Proteomes" id="UP000231453">
    <property type="component" value="Unassembled WGS sequence"/>
</dbReference>
<proteinExistence type="predicted"/>
<reference evidence="2" key="1">
    <citation type="submission" date="2017-09" db="EMBL/GenBank/DDBJ databases">
        <title>Depth-based differentiation of microbial function through sediment-hosted aquifers and enrichment of novel symbionts in the deep terrestrial subsurface.</title>
        <authorList>
            <person name="Probst A.J."/>
            <person name="Ladd B."/>
            <person name="Jarett J.K."/>
            <person name="Geller-Mcgrath D.E."/>
            <person name="Sieber C.M.K."/>
            <person name="Emerson J.B."/>
            <person name="Anantharaman K."/>
            <person name="Thomas B.C."/>
            <person name="Malmstrom R."/>
            <person name="Stieglmeier M."/>
            <person name="Klingl A."/>
            <person name="Woyke T."/>
            <person name="Ryan C.M."/>
            <person name="Banfield J.F."/>
        </authorList>
    </citation>
    <scope>NUCLEOTIDE SEQUENCE [LARGE SCALE GENOMIC DNA]</scope>
</reference>
<dbReference type="AlphaFoldDB" id="A0A2M7VAZ8"/>
<gene>
    <name evidence="1" type="ORF">COX80_02255</name>
</gene>
<protein>
    <submittedName>
        <fullName evidence="1">Uncharacterized protein</fullName>
    </submittedName>
</protein>
<accession>A0A2M7VAZ8</accession>